<dbReference type="Gene3D" id="3.40.190.10">
    <property type="entry name" value="Periplasmic binding protein-like II"/>
    <property type="match status" value="1"/>
</dbReference>
<evidence type="ECO:0008006" key="3">
    <source>
        <dbReference type="Google" id="ProtNLM"/>
    </source>
</evidence>
<dbReference type="SUPFAM" id="SSF53850">
    <property type="entry name" value="Periplasmic binding protein-like II"/>
    <property type="match status" value="1"/>
</dbReference>
<evidence type="ECO:0000313" key="1">
    <source>
        <dbReference type="EMBL" id="GAA6169140.1"/>
    </source>
</evidence>
<protein>
    <recommendedName>
        <fullName evidence="3">PBP domain-containing protein</fullName>
    </recommendedName>
</protein>
<reference evidence="1 2" key="1">
    <citation type="submission" date="2024-04" db="EMBL/GenBank/DDBJ databases">
        <title>Draft genome sequence of Sessilibacter corallicola NBRC 116591.</title>
        <authorList>
            <person name="Miyakawa T."/>
            <person name="Kusuya Y."/>
            <person name="Miura T."/>
        </authorList>
    </citation>
    <scope>NUCLEOTIDE SEQUENCE [LARGE SCALE GENOMIC DNA]</scope>
    <source>
        <strain evidence="1 2">KU-00831-HH</strain>
    </source>
</reference>
<dbReference type="Proteomes" id="UP001465153">
    <property type="component" value="Unassembled WGS sequence"/>
</dbReference>
<accession>A0ABQ0ABZ5</accession>
<organism evidence="1 2">
    <name type="scientific">Sessilibacter corallicola</name>
    <dbReference type="NCBI Taxonomy" id="2904075"/>
    <lineage>
        <taxon>Bacteria</taxon>
        <taxon>Pseudomonadati</taxon>
        <taxon>Pseudomonadota</taxon>
        <taxon>Gammaproteobacteria</taxon>
        <taxon>Cellvibrionales</taxon>
        <taxon>Cellvibrionaceae</taxon>
        <taxon>Sessilibacter</taxon>
    </lineage>
</organism>
<dbReference type="EMBL" id="BAABWN010000010">
    <property type="protein sequence ID" value="GAA6169140.1"/>
    <property type="molecule type" value="Genomic_DNA"/>
</dbReference>
<evidence type="ECO:0000313" key="2">
    <source>
        <dbReference type="Proteomes" id="UP001465153"/>
    </source>
</evidence>
<sequence length="147" mass="16615">MLSGILLFLASVINAQEIDPALPAIDDDKIYVIANQQIELVQISTGSLRSIFAMRKRTWPSGETVKVFVLADNNPTHVRFTKELLHTFPYNLRRIWDRRVFSGIGQYPTLLSSESEMMEKIASTTNAIGYIQGKFISDDVKLLVVKK</sequence>
<proteinExistence type="predicted"/>
<gene>
    <name evidence="1" type="ORF">NBRC116591_29510</name>
</gene>
<comment type="caution">
    <text evidence="1">The sequence shown here is derived from an EMBL/GenBank/DDBJ whole genome shotgun (WGS) entry which is preliminary data.</text>
</comment>
<keyword evidence="2" id="KW-1185">Reference proteome</keyword>
<name>A0ABQ0ABZ5_9GAMM</name>